<accession>A0A061AYP9</accession>
<sequence>MHGPTNTSSADSASPSASSHDPHHPHQRRLSHSLHISTDTMEHAQAAPIDIPGPSSPRAAQVFPSDAVSASFSSSPTSPPRGSPEPSTSSSPGSTGVRHHVRSEKLLEAAHIDPREARWRCLGGEEGLQLDEEPSKSWSEDGHDDGVLCAPKNVRAVGDTAVLVEEPAAGRSPPHSPVGSSLFQRRWSLSRKERAGGQGA</sequence>
<feature type="compositionally biased region" description="Basic and acidic residues" evidence="1">
    <location>
        <begin position="190"/>
        <end position="200"/>
    </location>
</feature>
<feature type="compositionally biased region" description="Low complexity" evidence="1">
    <location>
        <begin position="62"/>
        <end position="76"/>
    </location>
</feature>
<feature type="region of interest" description="Disordered" evidence="1">
    <location>
        <begin position="1"/>
        <end position="101"/>
    </location>
</feature>
<feature type="region of interest" description="Disordered" evidence="1">
    <location>
        <begin position="166"/>
        <end position="200"/>
    </location>
</feature>
<evidence type="ECO:0000313" key="2">
    <source>
        <dbReference type="EMBL" id="CDR42671.1"/>
    </source>
</evidence>
<dbReference type="OrthoDB" id="2526351at2759"/>
<feature type="compositionally biased region" description="Basic residues" evidence="1">
    <location>
        <begin position="23"/>
        <end position="32"/>
    </location>
</feature>
<protein>
    <submittedName>
        <fullName evidence="2">RHTO0S07e02784g1_1</fullName>
    </submittedName>
</protein>
<feature type="compositionally biased region" description="Low complexity" evidence="1">
    <location>
        <begin position="84"/>
        <end position="94"/>
    </location>
</feature>
<gene>
    <name evidence="2" type="ORF">RHTO0S_07e02784g</name>
</gene>
<proteinExistence type="predicted"/>
<feature type="compositionally biased region" description="Low complexity" evidence="1">
    <location>
        <begin position="8"/>
        <end position="19"/>
    </location>
</feature>
<evidence type="ECO:0000256" key="1">
    <source>
        <dbReference type="SAM" id="MobiDB-lite"/>
    </source>
</evidence>
<dbReference type="EMBL" id="LK052942">
    <property type="protein sequence ID" value="CDR42671.1"/>
    <property type="molecule type" value="Genomic_DNA"/>
</dbReference>
<dbReference type="AlphaFoldDB" id="A0A061AYP9"/>
<reference evidence="2" key="1">
    <citation type="journal article" date="2014" name="Genome Announc.">
        <title>Draft genome sequence of Rhodosporidium toruloides CECT1137, an oleaginous yeast of biotechnological interest.</title>
        <authorList>
            <person name="Morin N."/>
            <person name="Calcas X."/>
            <person name="Devillers H."/>
            <person name="Durrens P."/>
            <person name="Sherman D.J."/>
            <person name="Nicaud J.-M."/>
            <person name="Neuveglise C."/>
        </authorList>
    </citation>
    <scope>NUCLEOTIDE SEQUENCE</scope>
    <source>
        <strain evidence="2">CECT1137</strain>
    </source>
</reference>
<organism evidence="2">
    <name type="scientific">Rhodotorula toruloides</name>
    <name type="common">Yeast</name>
    <name type="synonym">Rhodosporidium toruloides</name>
    <dbReference type="NCBI Taxonomy" id="5286"/>
    <lineage>
        <taxon>Eukaryota</taxon>
        <taxon>Fungi</taxon>
        <taxon>Dikarya</taxon>
        <taxon>Basidiomycota</taxon>
        <taxon>Pucciniomycotina</taxon>
        <taxon>Microbotryomycetes</taxon>
        <taxon>Sporidiobolales</taxon>
        <taxon>Sporidiobolaceae</taxon>
        <taxon>Rhodotorula</taxon>
    </lineage>
</organism>
<name>A0A061AYP9_RHOTO</name>